<gene>
    <name evidence="2" type="ORF">KDU71_20635</name>
</gene>
<dbReference type="Proteomes" id="UP000679220">
    <property type="component" value="Unassembled WGS sequence"/>
</dbReference>
<protein>
    <submittedName>
        <fullName evidence="2">Beta-lactamase family protein</fullName>
    </submittedName>
</protein>
<dbReference type="InterPro" id="IPR001466">
    <property type="entry name" value="Beta-lactam-related"/>
</dbReference>
<reference evidence="2" key="2">
    <citation type="submission" date="2021-04" db="EMBL/GenBank/DDBJ databases">
        <authorList>
            <person name="Zhang T."/>
            <person name="Zhang Y."/>
            <person name="Lu D."/>
            <person name="Zuo D."/>
            <person name="Du Z."/>
        </authorList>
    </citation>
    <scope>NUCLEOTIDE SEQUENCE</scope>
    <source>
        <strain evidence="2">JR1</strain>
    </source>
</reference>
<proteinExistence type="predicted"/>
<evidence type="ECO:0000313" key="3">
    <source>
        <dbReference type="Proteomes" id="UP000679220"/>
    </source>
</evidence>
<organism evidence="2 3">
    <name type="scientific">Carboxylicivirga sediminis</name>
    <dbReference type="NCBI Taxonomy" id="2006564"/>
    <lineage>
        <taxon>Bacteria</taxon>
        <taxon>Pseudomonadati</taxon>
        <taxon>Bacteroidota</taxon>
        <taxon>Bacteroidia</taxon>
        <taxon>Marinilabiliales</taxon>
        <taxon>Marinilabiliaceae</taxon>
        <taxon>Carboxylicivirga</taxon>
    </lineage>
</organism>
<dbReference type="PANTHER" id="PTHR46520">
    <property type="entry name" value="SERINE BETA-LACTAMASE-LIKE PROTEIN LACTB, MITOCHONDRIAL"/>
    <property type="match status" value="1"/>
</dbReference>
<dbReference type="InterPro" id="IPR012338">
    <property type="entry name" value="Beta-lactam/transpept-like"/>
</dbReference>
<evidence type="ECO:0000259" key="1">
    <source>
        <dbReference type="Pfam" id="PF00144"/>
    </source>
</evidence>
<dbReference type="Gene3D" id="3.40.710.10">
    <property type="entry name" value="DD-peptidase/beta-lactamase superfamily"/>
    <property type="match status" value="1"/>
</dbReference>
<comment type="caution">
    <text evidence="2">The sequence shown here is derived from an EMBL/GenBank/DDBJ whole genome shotgun (WGS) entry which is preliminary data.</text>
</comment>
<dbReference type="Pfam" id="PF00144">
    <property type="entry name" value="Beta-lactamase"/>
    <property type="match status" value="1"/>
</dbReference>
<dbReference type="AlphaFoldDB" id="A0A941J080"/>
<accession>A0A941J080</accession>
<feature type="domain" description="Beta-lactamase-related" evidence="1">
    <location>
        <begin position="1"/>
        <end position="303"/>
    </location>
</feature>
<dbReference type="GO" id="GO:0019216">
    <property type="term" value="P:regulation of lipid metabolic process"/>
    <property type="evidence" value="ECO:0007669"/>
    <property type="project" value="TreeGrafter"/>
</dbReference>
<dbReference type="GO" id="GO:0006508">
    <property type="term" value="P:proteolysis"/>
    <property type="evidence" value="ECO:0007669"/>
    <property type="project" value="TreeGrafter"/>
</dbReference>
<dbReference type="SUPFAM" id="SSF56601">
    <property type="entry name" value="beta-lactamase/transpeptidase-like"/>
    <property type="match status" value="1"/>
</dbReference>
<name>A0A941J080_9BACT</name>
<sequence>METHKVPGMQIAVSHKGSLVWSQSFGYSNLEQNILVRPETKFRIASVSKPVSAVLTARLYQNGIVDIDQAVNDKLACFQHIPESFTVRQLFCHAAGIRHYLPKDTLTINFHHSIQTGLNILKDDSLLFTPGHKFHYSSYGYNIAAAYIEKQTNLKFEKLLKDSLFAPLNMNNSIADHPYQIIPNRTSGYELNTQGEIINAHFFDNRYKITSGGILSCAEDLTKMCNELQYGTYLNNNSQQLLFTPYKYSGENESDTGFGWVVTKDERGNRLYGHLGGITGGCSAIMLYPDLELSVIWLGNLDADWSAEPTITIANFFIDEIQRK</sequence>
<dbReference type="InterPro" id="IPR052794">
    <property type="entry name" value="Mito_Ser_Protease_LACTB"/>
</dbReference>
<dbReference type="PANTHER" id="PTHR46520:SF1">
    <property type="entry name" value="SERINE BETA-LACTAMASE-LIKE PROTEIN LACTB, MITOCHONDRIAL"/>
    <property type="match status" value="1"/>
</dbReference>
<dbReference type="GO" id="GO:0008233">
    <property type="term" value="F:peptidase activity"/>
    <property type="evidence" value="ECO:0007669"/>
    <property type="project" value="TreeGrafter"/>
</dbReference>
<evidence type="ECO:0000313" key="2">
    <source>
        <dbReference type="EMBL" id="MBR8537988.1"/>
    </source>
</evidence>
<keyword evidence="3" id="KW-1185">Reference proteome</keyword>
<reference evidence="2" key="1">
    <citation type="journal article" date="2018" name="Int. J. Syst. Evol. Microbiol.">
        <title>Carboxylicivirga sediminis sp. nov., isolated from coastal sediment.</title>
        <authorList>
            <person name="Wang F.Q."/>
            <person name="Ren L.H."/>
            <person name="Zou R.J."/>
            <person name="Sun Y.Z."/>
            <person name="Liu X.J."/>
            <person name="Jiang F."/>
            <person name="Liu L.J."/>
        </authorList>
    </citation>
    <scope>NUCLEOTIDE SEQUENCE</scope>
    <source>
        <strain evidence="2">JR1</strain>
    </source>
</reference>
<dbReference type="EMBL" id="JAGTAR010000045">
    <property type="protein sequence ID" value="MBR8537988.1"/>
    <property type="molecule type" value="Genomic_DNA"/>
</dbReference>